<dbReference type="Gene3D" id="1.10.260.40">
    <property type="entry name" value="lambda repressor-like DNA-binding domains"/>
    <property type="match status" value="1"/>
</dbReference>
<dbReference type="RefSeq" id="WP_129891527.1">
    <property type="nucleotide sequence ID" value="NZ_CP035758.1"/>
</dbReference>
<dbReference type="Pfam" id="PF13443">
    <property type="entry name" value="HTH_26"/>
    <property type="match status" value="1"/>
</dbReference>
<dbReference type="OrthoDB" id="9803760at2"/>
<dbReference type="AlphaFoldDB" id="A0A4P6JYC0"/>
<dbReference type="Proteomes" id="UP000290365">
    <property type="component" value="Chromosome"/>
</dbReference>
<gene>
    <name evidence="2" type="ORF">EPA93_32620</name>
</gene>
<dbReference type="InterPro" id="IPR001387">
    <property type="entry name" value="Cro/C1-type_HTH"/>
</dbReference>
<dbReference type="InterPro" id="IPR010982">
    <property type="entry name" value="Lambda_DNA-bd_dom_sf"/>
</dbReference>
<sequence>MLRLRVKELAEEHGYNMSSLSRASDVSFTTIKRYFRNPYSYANTDTLEKIALTLGVEVGDLIERVPDTEITSNQ</sequence>
<accession>A0A4P6JYC0</accession>
<proteinExistence type="predicted"/>
<evidence type="ECO:0000313" key="2">
    <source>
        <dbReference type="EMBL" id="QBD80463.1"/>
    </source>
</evidence>
<dbReference type="CDD" id="cd00093">
    <property type="entry name" value="HTH_XRE"/>
    <property type="match status" value="1"/>
</dbReference>
<dbReference type="SUPFAM" id="SSF47413">
    <property type="entry name" value="lambda repressor-like DNA-binding domains"/>
    <property type="match status" value="1"/>
</dbReference>
<dbReference type="GO" id="GO:0003677">
    <property type="term" value="F:DNA binding"/>
    <property type="evidence" value="ECO:0007669"/>
    <property type="project" value="InterPro"/>
</dbReference>
<dbReference type="KEGG" id="kbs:EPA93_32620"/>
<reference evidence="2 3" key="1">
    <citation type="submission" date="2019-01" db="EMBL/GenBank/DDBJ databases">
        <title>Ktedonosporobacter rubrisoli SCAWS-G2.</title>
        <authorList>
            <person name="Huang Y."/>
            <person name="Yan B."/>
        </authorList>
    </citation>
    <scope>NUCLEOTIDE SEQUENCE [LARGE SCALE GENOMIC DNA]</scope>
    <source>
        <strain evidence="2 3">SCAWS-G2</strain>
    </source>
</reference>
<name>A0A4P6JYC0_KTERU</name>
<protein>
    <submittedName>
        <fullName evidence="2">XRE family transcriptional regulator</fullName>
    </submittedName>
</protein>
<evidence type="ECO:0000259" key="1">
    <source>
        <dbReference type="PROSITE" id="PS50943"/>
    </source>
</evidence>
<feature type="domain" description="HTH cro/C1-type" evidence="1">
    <location>
        <begin position="6"/>
        <end position="61"/>
    </location>
</feature>
<keyword evidence="3" id="KW-1185">Reference proteome</keyword>
<dbReference type="PROSITE" id="PS50943">
    <property type="entry name" value="HTH_CROC1"/>
    <property type="match status" value="1"/>
</dbReference>
<dbReference type="SMART" id="SM00530">
    <property type="entry name" value="HTH_XRE"/>
    <property type="match status" value="1"/>
</dbReference>
<organism evidence="2 3">
    <name type="scientific">Ktedonosporobacter rubrisoli</name>
    <dbReference type="NCBI Taxonomy" id="2509675"/>
    <lineage>
        <taxon>Bacteria</taxon>
        <taxon>Bacillati</taxon>
        <taxon>Chloroflexota</taxon>
        <taxon>Ktedonobacteria</taxon>
        <taxon>Ktedonobacterales</taxon>
        <taxon>Ktedonosporobacteraceae</taxon>
        <taxon>Ktedonosporobacter</taxon>
    </lineage>
</organism>
<dbReference type="EMBL" id="CP035758">
    <property type="protein sequence ID" value="QBD80463.1"/>
    <property type="molecule type" value="Genomic_DNA"/>
</dbReference>
<evidence type="ECO:0000313" key="3">
    <source>
        <dbReference type="Proteomes" id="UP000290365"/>
    </source>
</evidence>